<evidence type="ECO:0000313" key="3">
    <source>
        <dbReference type="Proteomes" id="UP000765509"/>
    </source>
</evidence>
<keyword evidence="3" id="KW-1185">Reference proteome</keyword>
<gene>
    <name evidence="2" type="ORF">O181_061212</name>
</gene>
<organism evidence="2 3">
    <name type="scientific">Austropuccinia psidii MF-1</name>
    <dbReference type="NCBI Taxonomy" id="1389203"/>
    <lineage>
        <taxon>Eukaryota</taxon>
        <taxon>Fungi</taxon>
        <taxon>Dikarya</taxon>
        <taxon>Basidiomycota</taxon>
        <taxon>Pucciniomycotina</taxon>
        <taxon>Pucciniomycetes</taxon>
        <taxon>Pucciniales</taxon>
        <taxon>Sphaerophragmiaceae</taxon>
        <taxon>Austropuccinia</taxon>
    </lineage>
</organism>
<reference evidence="2" key="1">
    <citation type="submission" date="2021-03" db="EMBL/GenBank/DDBJ databases">
        <title>Draft genome sequence of rust myrtle Austropuccinia psidii MF-1, a brazilian biotype.</title>
        <authorList>
            <person name="Quecine M.C."/>
            <person name="Pachon D.M.R."/>
            <person name="Bonatelli M.L."/>
            <person name="Correr F.H."/>
            <person name="Franceschini L.M."/>
            <person name="Leite T.F."/>
            <person name="Margarido G.R.A."/>
            <person name="Almeida C.A."/>
            <person name="Ferrarezi J.A."/>
            <person name="Labate C.A."/>
        </authorList>
    </citation>
    <scope>NUCLEOTIDE SEQUENCE</scope>
    <source>
        <strain evidence="2">MF-1</strain>
    </source>
</reference>
<feature type="signal peptide" evidence="1">
    <location>
        <begin position="1"/>
        <end position="39"/>
    </location>
</feature>
<name>A0A9Q3EK74_9BASI</name>
<dbReference type="AlphaFoldDB" id="A0A9Q3EK74"/>
<dbReference type="Proteomes" id="UP000765509">
    <property type="component" value="Unassembled WGS sequence"/>
</dbReference>
<protein>
    <submittedName>
        <fullName evidence="2">Uncharacterized protein</fullName>
    </submittedName>
</protein>
<evidence type="ECO:0000313" key="2">
    <source>
        <dbReference type="EMBL" id="MBW0521497.1"/>
    </source>
</evidence>
<dbReference type="EMBL" id="AVOT02028863">
    <property type="protein sequence ID" value="MBW0521497.1"/>
    <property type="molecule type" value="Genomic_DNA"/>
</dbReference>
<feature type="chain" id="PRO_5040293298" evidence="1">
    <location>
        <begin position="40"/>
        <end position="131"/>
    </location>
</feature>
<accession>A0A9Q3EK74</accession>
<keyword evidence="1" id="KW-0732">Signal</keyword>
<evidence type="ECO:0000256" key="1">
    <source>
        <dbReference type="SAM" id="SignalP"/>
    </source>
</evidence>
<sequence length="131" mass="14336">MCPSLPPHVCNQQSLCFHTPALFLLLLTILRLPWHPIDMCPPATEFPHSTILMLLHTRLILSAAYHAYACAAPIDMHPPTTPCPPLTIFTLPHAHLILSTVYHAYAPAVPSIYDSAPAPLPLTMLIPPALP</sequence>
<proteinExistence type="predicted"/>
<comment type="caution">
    <text evidence="2">The sequence shown here is derived from an EMBL/GenBank/DDBJ whole genome shotgun (WGS) entry which is preliminary data.</text>
</comment>